<evidence type="ECO:0000313" key="2">
    <source>
        <dbReference type="Proteomes" id="UP001177140"/>
    </source>
</evidence>
<dbReference type="Proteomes" id="UP001177140">
    <property type="component" value="Unassembled WGS sequence"/>
</dbReference>
<feature type="non-terminal residue" evidence="1">
    <location>
        <position position="1"/>
    </location>
</feature>
<reference evidence="1" key="1">
    <citation type="submission" date="2022-03" db="EMBL/GenBank/DDBJ databases">
        <title>A functionally conserved STORR gene fusion in Papaver species that diverged 16.8 million years ago.</title>
        <authorList>
            <person name="Catania T."/>
        </authorList>
    </citation>
    <scope>NUCLEOTIDE SEQUENCE</scope>
    <source>
        <strain evidence="1">S-191538</strain>
    </source>
</reference>
<keyword evidence="2" id="KW-1185">Reference proteome</keyword>
<dbReference type="SUPFAM" id="SSF54001">
    <property type="entry name" value="Cysteine proteinases"/>
    <property type="match status" value="1"/>
</dbReference>
<proteinExistence type="predicted"/>
<sequence>VGGTSIPRDPLSEFYEDASVLIEQAAEDVQVPMDAAIFNSKTSNPLYLSLDDIFYICHEEKEASINNVAFYIRYLHEKIISLKKERMFGFINPATFALNSRTPETLLNELKTCLANVKTEYVFLSIPKIWWLCSVNGKPIDNIDEIMKSAVENCVGERPPSWYSPPHVPRQPGYWECGFYVMRFMKDIIEGKPNPVTGLMRFEKQVYDKDDIMEVKMEWMNHLKKHLMCVFRFYYTIKLMLFW</sequence>
<dbReference type="Gene3D" id="1.10.418.20">
    <property type="match status" value="1"/>
</dbReference>
<comment type="caution">
    <text evidence="1">The sequence shown here is derived from an EMBL/GenBank/DDBJ whole genome shotgun (WGS) entry which is preliminary data.</text>
</comment>
<name>A0AA41W0U9_PAPNU</name>
<organism evidence="1 2">
    <name type="scientific">Papaver nudicaule</name>
    <name type="common">Iceland poppy</name>
    <dbReference type="NCBI Taxonomy" id="74823"/>
    <lineage>
        <taxon>Eukaryota</taxon>
        <taxon>Viridiplantae</taxon>
        <taxon>Streptophyta</taxon>
        <taxon>Embryophyta</taxon>
        <taxon>Tracheophyta</taxon>
        <taxon>Spermatophyta</taxon>
        <taxon>Magnoliopsida</taxon>
        <taxon>Ranunculales</taxon>
        <taxon>Papaveraceae</taxon>
        <taxon>Papaveroideae</taxon>
        <taxon>Papaver</taxon>
    </lineage>
</organism>
<evidence type="ECO:0000313" key="1">
    <source>
        <dbReference type="EMBL" id="MCL7051129.1"/>
    </source>
</evidence>
<dbReference type="EMBL" id="JAJJMA010335307">
    <property type="protein sequence ID" value="MCL7051129.1"/>
    <property type="molecule type" value="Genomic_DNA"/>
</dbReference>
<evidence type="ECO:0008006" key="3">
    <source>
        <dbReference type="Google" id="ProtNLM"/>
    </source>
</evidence>
<gene>
    <name evidence="1" type="ORF">MKW94_009880</name>
</gene>
<dbReference type="InterPro" id="IPR038765">
    <property type="entry name" value="Papain-like_cys_pep_sf"/>
</dbReference>
<protein>
    <recommendedName>
        <fullName evidence="3">Ubiquitin-like protease family profile domain-containing protein</fullName>
    </recommendedName>
</protein>
<accession>A0AA41W0U9</accession>
<dbReference type="AlphaFoldDB" id="A0AA41W0U9"/>